<keyword evidence="7 11" id="KW-0862">Zinc</keyword>
<dbReference type="EMBL" id="CP053189">
    <property type="protein sequence ID" value="QJS08159.1"/>
    <property type="molecule type" value="Genomic_DNA"/>
</dbReference>
<keyword evidence="15" id="KW-1185">Reference proteome</keyword>
<dbReference type="Proteomes" id="UP000502641">
    <property type="component" value="Chromosome"/>
</dbReference>
<keyword evidence="3 11" id="KW-0686">Riboflavin biosynthesis</keyword>
<evidence type="ECO:0000256" key="9">
    <source>
        <dbReference type="ARBA" id="ARBA00043932"/>
    </source>
</evidence>
<comment type="similarity">
    <text evidence="11">Belongs to the GTP cyclohydrolase II family.</text>
</comment>
<evidence type="ECO:0000256" key="2">
    <source>
        <dbReference type="ARBA" id="ARBA00005520"/>
    </source>
</evidence>
<dbReference type="GO" id="GO:0005525">
    <property type="term" value="F:GTP binding"/>
    <property type="evidence" value="ECO:0007669"/>
    <property type="project" value="UniProtKB-KW"/>
</dbReference>
<evidence type="ECO:0000256" key="10">
    <source>
        <dbReference type="ARBA" id="ARBA00049295"/>
    </source>
</evidence>
<evidence type="ECO:0000256" key="6">
    <source>
        <dbReference type="ARBA" id="ARBA00022801"/>
    </source>
</evidence>
<gene>
    <name evidence="11" type="primary">ribA</name>
    <name evidence="14" type="ORF">HKX69_00240</name>
</gene>
<evidence type="ECO:0000256" key="8">
    <source>
        <dbReference type="ARBA" id="ARBA00023134"/>
    </source>
</evidence>
<feature type="binding site" evidence="11">
    <location>
        <position position="188"/>
    </location>
    <ligand>
        <name>GTP</name>
        <dbReference type="ChEBI" id="CHEBI:37565"/>
    </ligand>
</feature>
<comment type="pathway">
    <text evidence="1 11">Cofactor biosynthesis; riboflavin biosynthesis; 5-amino-6-(D-ribitylamino)uracil from GTP: step 1/4.</text>
</comment>
<evidence type="ECO:0000256" key="1">
    <source>
        <dbReference type="ARBA" id="ARBA00004853"/>
    </source>
</evidence>
<proteinExistence type="inferred from homology"/>
<dbReference type="UniPathway" id="UPA00275">
    <property type="reaction ID" value="UER00400"/>
</dbReference>
<dbReference type="InterPro" id="IPR032677">
    <property type="entry name" value="GTP_cyclohydro_II"/>
</dbReference>
<feature type="compositionally biased region" description="Polar residues" evidence="12">
    <location>
        <begin position="7"/>
        <end position="18"/>
    </location>
</feature>
<dbReference type="GO" id="GO:0009231">
    <property type="term" value="P:riboflavin biosynthetic process"/>
    <property type="evidence" value="ECO:0007669"/>
    <property type="project" value="UniProtKB-UniRule"/>
</dbReference>
<keyword evidence="8 11" id="KW-0342">GTP-binding</keyword>
<dbReference type="PANTHER" id="PTHR21327:SF18">
    <property type="entry name" value="3,4-DIHYDROXY-2-BUTANONE 4-PHOSPHATE SYNTHASE"/>
    <property type="match status" value="1"/>
</dbReference>
<accession>A0A6M4PCP5</accession>
<organism evidence="14 15">
    <name type="scientific">Streptomyces argyrophylli</name>
    <dbReference type="NCBI Taxonomy" id="2726118"/>
    <lineage>
        <taxon>Bacteria</taxon>
        <taxon>Bacillati</taxon>
        <taxon>Actinomycetota</taxon>
        <taxon>Actinomycetes</taxon>
        <taxon>Kitasatosporales</taxon>
        <taxon>Streptomycetaceae</taxon>
        <taxon>Streptomyces</taxon>
    </lineage>
</organism>
<dbReference type="GO" id="GO:0003935">
    <property type="term" value="F:GTP cyclohydrolase II activity"/>
    <property type="evidence" value="ECO:0007669"/>
    <property type="project" value="UniProtKB-UniRule"/>
</dbReference>
<dbReference type="Pfam" id="PF00925">
    <property type="entry name" value="GTP_cyclohydro2"/>
    <property type="match status" value="1"/>
</dbReference>
<evidence type="ECO:0000256" key="4">
    <source>
        <dbReference type="ARBA" id="ARBA00022723"/>
    </source>
</evidence>
<dbReference type="SUPFAM" id="SSF142695">
    <property type="entry name" value="RibA-like"/>
    <property type="match status" value="1"/>
</dbReference>
<feature type="binding site" evidence="11">
    <location>
        <position position="105"/>
    </location>
    <ligand>
        <name>GTP</name>
        <dbReference type="ChEBI" id="CHEBI:37565"/>
    </ligand>
</feature>
<dbReference type="CDD" id="cd00641">
    <property type="entry name" value="GTP_cyclohydro2"/>
    <property type="match status" value="1"/>
</dbReference>
<feature type="active site" description="Proton acceptor" evidence="11">
    <location>
        <position position="160"/>
    </location>
</feature>
<dbReference type="PANTHER" id="PTHR21327">
    <property type="entry name" value="GTP CYCLOHYDROLASE II-RELATED"/>
    <property type="match status" value="1"/>
</dbReference>
<evidence type="ECO:0000256" key="12">
    <source>
        <dbReference type="SAM" id="MobiDB-lite"/>
    </source>
</evidence>
<dbReference type="GO" id="GO:0008270">
    <property type="term" value="F:zinc ion binding"/>
    <property type="evidence" value="ECO:0007669"/>
    <property type="project" value="UniProtKB-UniRule"/>
</dbReference>
<feature type="compositionally biased region" description="Basic and acidic residues" evidence="12">
    <location>
        <begin position="22"/>
        <end position="38"/>
    </location>
</feature>
<feature type="binding site" evidence="11">
    <location>
        <position position="89"/>
    </location>
    <ligand>
        <name>Zn(2+)</name>
        <dbReference type="ChEBI" id="CHEBI:29105"/>
        <note>catalytic</note>
    </ligand>
</feature>
<dbReference type="HAMAP" id="MF_00179">
    <property type="entry name" value="RibA"/>
    <property type="match status" value="1"/>
</dbReference>
<comment type="catalytic activity">
    <reaction evidence="10 11">
        <text>GTP + 4 H2O = 2,5-diamino-6-hydroxy-4-(5-phosphoribosylamino)-pyrimidine + formate + 2 phosphate + 3 H(+)</text>
        <dbReference type="Rhea" id="RHEA:23704"/>
        <dbReference type="ChEBI" id="CHEBI:15377"/>
        <dbReference type="ChEBI" id="CHEBI:15378"/>
        <dbReference type="ChEBI" id="CHEBI:15740"/>
        <dbReference type="ChEBI" id="CHEBI:37565"/>
        <dbReference type="ChEBI" id="CHEBI:43474"/>
        <dbReference type="ChEBI" id="CHEBI:58614"/>
        <dbReference type="EC" id="3.5.4.25"/>
    </reaction>
</comment>
<feature type="region of interest" description="Disordered" evidence="12">
    <location>
        <begin position="1"/>
        <end position="38"/>
    </location>
</feature>
<dbReference type="InterPro" id="IPR000926">
    <property type="entry name" value="RibA"/>
</dbReference>
<dbReference type="GO" id="GO:0005829">
    <property type="term" value="C:cytosol"/>
    <property type="evidence" value="ECO:0007669"/>
    <property type="project" value="TreeGrafter"/>
</dbReference>
<protein>
    <recommendedName>
        <fullName evidence="11">GTP cyclohydrolase-2</fullName>
        <ecNumber evidence="11">3.5.4.25</ecNumber>
    </recommendedName>
    <alternativeName>
        <fullName evidence="11">GTP cyclohydrolase II</fullName>
    </alternativeName>
</protein>
<evidence type="ECO:0000256" key="7">
    <source>
        <dbReference type="ARBA" id="ARBA00022833"/>
    </source>
</evidence>
<dbReference type="FunFam" id="3.40.50.10990:FF:000001">
    <property type="entry name" value="Riboflavin biosynthesis protein RibBA"/>
    <property type="match status" value="1"/>
</dbReference>
<comment type="similarity">
    <text evidence="2">In the N-terminal section; belongs to the DHBP synthase family.</text>
</comment>
<keyword evidence="6 11" id="KW-0378">Hydrolase</keyword>
<sequence length="234" mass="25617">MPHISGDTRTTGLRSPSVSGPRHRDGAGDPPPRAEVRQSVRIPLYPATGEPITAQVMTFRGLVDGREHLALRLGTVQDGVPLVRVHSECLTGDVFGSARCDCGPQLREALRMIDTAGGLLLYLRQEGRGIGLYNKLDAYGLQDRGLDTYEANRALGLGEDMRDYAAAAQMLFALGHEEIDLLTNNPNKCEQLRRYGIRVRRTVATGVFVNPHNTGYLTAKVARTSHTIRLEESA</sequence>
<evidence type="ECO:0000313" key="15">
    <source>
        <dbReference type="Proteomes" id="UP000502641"/>
    </source>
</evidence>
<name>A0A6M4PCP5_9ACTN</name>
<feature type="binding site" evidence="11">
    <location>
        <position position="148"/>
    </location>
    <ligand>
        <name>GTP</name>
        <dbReference type="ChEBI" id="CHEBI:37565"/>
    </ligand>
</feature>
<dbReference type="Gene3D" id="3.40.50.10990">
    <property type="entry name" value="GTP cyclohydrolase II"/>
    <property type="match status" value="1"/>
</dbReference>
<feature type="binding site" evidence="11">
    <location>
        <begin position="126"/>
        <end position="128"/>
    </location>
    <ligand>
        <name>GTP</name>
        <dbReference type="ChEBI" id="CHEBI:37565"/>
    </ligand>
</feature>
<dbReference type="InterPro" id="IPR036144">
    <property type="entry name" value="RibA-like_sf"/>
</dbReference>
<evidence type="ECO:0000259" key="13">
    <source>
        <dbReference type="Pfam" id="PF00925"/>
    </source>
</evidence>
<feature type="binding site" evidence="11">
    <location>
        <position position="183"/>
    </location>
    <ligand>
        <name>GTP</name>
        <dbReference type="ChEBI" id="CHEBI:37565"/>
    </ligand>
</feature>
<feature type="domain" description="GTP cyclohydrolase II" evidence="13">
    <location>
        <begin position="54"/>
        <end position="203"/>
    </location>
</feature>
<feature type="binding site" evidence="11">
    <location>
        <position position="102"/>
    </location>
    <ligand>
        <name>Zn(2+)</name>
        <dbReference type="ChEBI" id="CHEBI:29105"/>
        <note>catalytic</note>
    </ligand>
</feature>
<feature type="binding site" evidence="11">
    <location>
        <begin position="84"/>
        <end position="88"/>
    </location>
    <ligand>
        <name>GTP</name>
        <dbReference type="ChEBI" id="CHEBI:37565"/>
    </ligand>
</feature>
<feature type="binding site" evidence="11">
    <location>
        <position position="100"/>
    </location>
    <ligand>
        <name>Zn(2+)</name>
        <dbReference type="ChEBI" id="CHEBI:29105"/>
        <note>catalytic</note>
    </ligand>
</feature>
<dbReference type="NCBIfam" id="NF001591">
    <property type="entry name" value="PRK00393.1"/>
    <property type="match status" value="1"/>
</dbReference>
<evidence type="ECO:0000256" key="3">
    <source>
        <dbReference type="ARBA" id="ARBA00022619"/>
    </source>
</evidence>
<keyword evidence="4 11" id="KW-0479">Metal-binding</keyword>
<dbReference type="KEGG" id="sarg:HKX69_00240"/>
<feature type="active site" description="Nucleophile" evidence="11">
    <location>
        <position position="162"/>
    </location>
</feature>
<comment type="function">
    <text evidence="9 11">Catalyzes the conversion of GTP to 2,5-diamino-6-ribosylamino-4(3H)-pyrimidinone 5'-phosphate (DARP), formate and pyrophosphate.</text>
</comment>
<dbReference type="AlphaFoldDB" id="A0A6M4PCP5"/>
<dbReference type="EC" id="3.5.4.25" evidence="11"/>
<evidence type="ECO:0000256" key="11">
    <source>
        <dbReference type="HAMAP-Rule" id="MF_00179"/>
    </source>
</evidence>
<reference evidence="14 15" key="1">
    <citation type="submission" date="2020-05" db="EMBL/GenBank/DDBJ databases">
        <authorList>
            <person name="Li K."/>
        </authorList>
    </citation>
    <scope>NUCLEOTIDE SEQUENCE [LARGE SCALE GENOMIC DNA]</scope>
    <source>
        <strain evidence="15">jing01</strain>
    </source>
</reference>
<keyword evidence="5 11" id="KW-0547">Nucleotide-binding</keyword>
<evidence type="ECO:0000256" key="5">
    <source>
        <dbReference type="ARBA" id="ARBA00022741"/>
    </source>
</evidence>
<comment type="cofactor">
    <cofactor evidence="11">
        <name>Zn(2+)</name>
        <dbReference type="ChEBI" id="CHEBI:29105"/>
    </cofactor>
    <text evidence="11">Binds 1 zinc ion per subunit.</text>
</comment>
<evidence type="ECO:0000313" key="14">
    <source>
        <dbReference type="EMBL" id="QJS08159.1"/>
    </source>
</evidence>